<keyword evidence="8" id="KW-1185">Reference proteome</keyword>
<evidence type="ECO:0000256" key="3">
    <source>
        <dbReference type="ARBA" id="ARBA00022692"/>
    </source>
</evidence>
<gene>
    <name evidence="7" type="ORF">QOZ95_005392</name>
</gene>
<reference evidence="7 8" key="1">
    <citation type="submission" date="2023-07" db="EMBL/GenBank/DDBJ databases">
        <title>Genomic Encyclopedia of Type Strains, Phase IV (KMG-IV): sequencing the most valuable type-strain genomes for metagenomic binning, comparative biology and taxonomic classification.</title>
        <authorList>
            <person name="Goeker M."/>
        </authorList>
    </citation>
    <scope>NUCLEOTIDE SEQUENCE [LARGE SCALE GENOMIC DNA]</scope>
    <source>
        <strain evidence="7 8">DSM 14914</strain>
    </source>
</reference>
<keyword evidence="4 6" id="KW-1133">Transmembrane helix</keyword>
<dbReference type="RefSeq" id="WP_152381690.1">
    <property type="nucleotide sequence ID" value="NZ_CP045298.1"/>
</dbReference>
<proteinExistence type="inferred from homology"/>
<dbReference type="Pfam" id="PF01679">
    <property type="entry name" value="Pmp3"/>
    <property type="match status" value="1"/>
</dbReference>
<evidence type="ECO:0000313" key="7">
    <source>
        <dbReference type="EMBL" id="MDQ0497184.1"/>
    </source>
</evidence>
<dbReference type="InterPro" id="IPR000612">
    <property type="entry name" value="PMP3"/>
</dbReference>
<protein>
    <submittedName>
        <fullName evidence="7">Uncharacterized membrane protein YqaE (UPF0057 family)</fullName>
    </submittedName>
</protein>
<comment type="caution">
    <text evidence="7">The sequence shown here is derived from an EMBL/GenBank/DDBJ whole genome shotgun (WGS) entry which is preliminary data.</text>
</comment>
<keyword evidence="3 6" id="KW-0812">Transmembrane</keyword>
<evidence type="ECO:0000256" key="1">
    <source>
        <dbReference type="ARBA" id="ARBA00004370"/>
    </source>
</evidence>
<evidence type="ECO:0000256" key="5">
    <source>
        <dbReference type="ARBA" id="ARBA00023136"/>
    </source>
</evidence>
<sequence length="70" mass="8077">MKYFFSIFIPPLAIILCGKPWQAFLNVILCCIGWVPAVIHAVVVVNNYNADPRNEELIRAVKQARQFPRY</sequence>
<evidence type="ECO:0000256" key="6">
    <source>
        <dbReference type="SAM" id="Phobius"/>
    </source>
</evidence>
<keyword evidence="5 6" id="KW-0472">Membrane</keyword>
<name>A0ABU0L7E0_9BACL</name>
<feature type="transmembrane region" description="Helical" evidence="6">
    <location>
        <begin position="23"/>
        <end position="45"/>
    </location>
</feature>
<comment type="subcellular location">
    <subcellularLocation>
        <location evidence="1">Membrane</location>
    </subcellularLocation>
</comment>
<organism evidence="7 8">
    <name type="scientific">Paenibacillus brasilensis</name>
    <dbReference type="NCBI Taxonomy" id="128574"/>
    <lineage>
        <taxon>Bacteria</taxon>
        <taxon>Bacillati</taxon>
        <taxon>Bacillota</taxon>
        <taxon>Bacilli</taxon>
        <taxon>Bacillales</taxon>
        <taxon>Paenibacillaceae</taxon>
        <taxon>Paenibacillus</taxon>
    </lineage>
</organism>
<comment type="similarity">
    <text evidence="2">Belongs to the UPF0057 (PMP3) family.</text>
</comment>
<evidence type="ECO:0000256" key="4">
    <source>
        <dbReference type="ARBA" id="ARBA00022989"/>
    </source>
</evidence>
<evidence type="ECO:0000256" key="2">
    <source>
        <dbReference type="ARBA" id="ARBA00009530"/>
    </source>
</evidence>
<accession>A0ABU0L7E0</accession>
<dbReference type="EMBL" id="JAUSWA010000059">
    <property type="protein sequence ID" value="MDQ0497184.1"/>
    <property type="molecule type" value="Genomic_DNA"/>
</dbReference>
<evidence type="ECO:0000313" key="8">
    <source>
        <dbReference type="Proteomes" id="UP001242811"/>
    </source>
</evidence>
<dbReference type="Proteomes" id="UP001242811">
    <property type="component" value="Unassembled WGS sequence"/>
</dbReference>